<evidence type="ECO:0000259" key="4">
    <source>
        <dbReference type="PROSITE" id="PS50970"/>
    </source>
</evidence>
<organism evidence="5 6">
    <name type="scientific">Pythium oligandrum</name>
    <name type="common">Mycoparasitic fungus</name>
    <dbReference type="NCBI Taxonomy" id="41045"/>
    <lineage>
        <taxon>Eukaryota</taxon>
        <taxon>Sar</taxon>
        <taxon>Stramenopiles</taxon>
        <taxon>Oomycota</taxon>
        <taxon>Peronosporomycetes</taxon>
        <taxon>Pythiales</taxon>
        <taxon>Pythiaceae</taxon>
        <taxon>Pythium</taxon>
    </lineage>
</organism>
<feature type="binding site" evidence="3">
    <location>
        <position position="306"/>
    </location>
    <ligand>
        <name>Zn(2+)</name>
        <dbReference type="ChEBI" id="CHEBI:29105"/>
    </ligand>
</feature>
<proteinExistence type="predicted"/>
<feature type="binding site" evidence="3">
    <location>
        <position position="307"/>
    </location>
    <ligand>
        <name>Zn(2+)</name>
        <dbReference type="ChEBI" id="CHEBI:29105"/>
    </ligand>
</feature>
<keyword evidence="3" id="KW-0479">Metal-binding</keyword>
<dbReference type="PANTHER" id="PTHR11103:SF18">
    <property type="entry name" value="SLR1189 PROTEIN"/>
    <property type="match status" value="1"/>
</dbReference>
<evidence type="ECO:0000256" key="2">
    <source>
        <dbReference type="ARBA" id="ARBA00022679"/>
    </source>
</evidence>
<dbReference type="OrthoDB" id="261426at2759"/>
<dbReference type="PROSITE" id="PS50970">
    <property type="entry name" value="HCY"/>
    <property type="match status" value="1"/>
</dbReference>
<keyword evidence="3" id="KW-0862">Zinc</keyword>
<dbReference type="GO" id="GO:0008168">
    <property type="term" value="F:methyltransferase activity"/>
    <property type="evidence" value="ECO:0007669"/>
    <property type="project" value="UniProtKB-UniRule"/>
</dbReference>
<dbReference type="EMBL" id="SPLM01000073">
    <property type="protein sequence ID" value="TMW62520.1"/>
    <property type="molecule type" value="Genomic_DNA"/>
</dbReference>
<name>A0A8K1FG96_PYTOL</name>
<sequence length="329" mass="36089">MEPSKRPELTLLVGGGAVSHELLAQGLVNDRNMLSASALTNYKNHDLVVDVYGEYMQAGATALVTSNTHVVPGLGFTQDEIREYTRLAGRLAKEARQRANKEASVKIAGALPPLMPGYRSDRTIKSEDGKELYLLIGEALWPFVDEYIAESMSSLDEAKMAYEAVHHLNKPVMISFTLSISGQELRSGEALAGVVEKLVEFCDHLAEASHVENQSMLTGILFNCSQPEDIARALKHLQDTETVQMLLKGRNIVLGAYGDRVSCSSMAGRLEEKIVSGAMQSVIDQEVFCRFMERWIECGATIIGGCCGIPPKYIAYMNESITSTQRARP</sequence>
<evidence type="ECO:0000256" key="1">
    <source>
        <dbReference type="ARBA" id="ARBA00022603"/>
    </source>
</evidence>
<accession>A0A8K1FG96</accession>
<dbReference type="GO" id="GO:0032259">
    <property type="term" value="P:methylation"/>
    <property type="evidence" value="ECO:0007669"/>
    <property type="project" value="UniProtKB-KW"/>
</dbReference>
<gene>
    <name evidence="5" type="ORF">Poli38472_005138</name>
</gene>
<evidence type="ECO:0000313" key="6">
    <source>
        <dbReference type="Proteomes" id="UP000794436"/>
    </source>
</evidence>
<dbReference type="PANTHER" id="PTHR11103">
    <property type="entry name" value="SLR1189 PROTEIN"/>
    <property type="match status" value="1"/>
</dbReference>
<comment type="caution">
    <text evidence="5">The sequence shown here is derived from an EMBL/GenBank/DDBJ whole genome shotgun (WGS) entry which is preliminary data.</text>
</comment>
<dbReference type="InterPro" id="IPR036589">
    <property type="entry name" value="HCY_dom_sf"/>
</dbReference>
<reference evidence="5" key="1">
    <citation type="submission" date="2019-03" db="EMBL/GenBank/DDBJ databases">
        <title>Long read genome sequence of the mycoparasitic Pythium oligandrum ATCC 38472 isolated from sugarbeet rhizosphere.</title>
        <authorList>
            <person name="Gaulin E."/>
        </authorList>
    </citation>
    <scope>NUCLEOTIDE SEQUENCE</scope>
    <source>
        <strain evidence="5">ATCC 38472_TT</strain>
    </source>
</reference>
<dbReference type="InterPro" id="IPR003726">
    <property type="entry name" value="HCY_dom"/>
</dbReference>
<dbReference type="Pfam" id="PF02574">
    <property type="entry name" value="S-methyl_trans"/>
    <property type="match status" value="1"/>
</dbReference>
<comment type="cofactor">
    <cofactor evidence="3">
        <name>Zn(2+)</name>
        <dbReference type="ChEBI" id="CHEBI:29105"/>
    </cofactor>
</comment>
<protein>
    <recommendedName>
        <fullName evidence="4">Hcy-binding domain-containing protein</fullName>
    </recommendedName>
</protein>
<keyword evidence="6" id="KW-1185">Reference proteome</keyword>
<dbReference type="AlphaFoldDB" id="A0A8K1FG96"/>
<dbReference type="SUPFAM" id="SSF82282">
    <property type="entry name" value="Homocysteine S-methyltransferase"/>
    <property type="match status" value="1"/>
</dbReference>
<dbReference type="Proteomes" id="UP000794436">
    <property type="component" value="Unassembled WGS sequence"/>
</dbReference>
<dbReference type="Gene3D" id="3.20.20.330">
    <property type="entry name" value="Homocysteine-binding-like domain"/>
    <property type="match status" value="1"/>
</dbReference>
<dbReference type="GO" id="GO:0046872">
    <property type="term" value="F:metal ion binding"/>
    <property type="evidence" value="ECO:0007669"/>
    <property type="project" value="UniProtKB-KW"/>
</dbReference>
<keyword evidence="1 3" id="KW-0489">Methyltransferase</keyword>
<evidence type="ECO:0000313" key="5">
    <source>
        <dbReference type="EMBL" id="TMW62520.1"/>
    </source>
</evidence>
<feature type="binding site" evidence="3">
    <location>
        <position position="224"/>
    </location>
    <ligand>
        <name>Zn(2+)</name>
        <dbReference type="ChEBI" id="CHEBI:29105"/>
    </ligand>
</feature>
<evidence type="ECO:0000256" key="3">
    <source>
        <dbReference type="PROSITE-ProRule" id="PRU00333"/>
    </source>
</evidence>
<feature type="domain" description="Hcy-binding" evidence="4">
    <location>
        <begin position="1"/>
        <end position="321"/>
    </location>
</feature>
<keyword evidence="2 3" id="KW-0808">Transferase</keyword>